<keyword evidence="7" id="KW-1185">Reference proteome</keyword>
<keyword evidence="1" id="KW-0285">Flavoprotein</keyword>
<dbReference type="SUPFAM" id="SSF55469">
    <property type="entry name" value="FMN-dependent nitroreductase-like"/>
    <property type="match status" value="1"/>
</dbReference>
<dbReference type="AlphaFoldDB" id="A0A286GZ38"/>
<gene>
    <name evidence="6" type="ORF">SAMN05421508_11419</name>
</gene>
<dbReference type="Pfam" id="PF00881">
    <property type="entry name" value="Nitroreductase"/>
    <property type="match status" value="2"/>
</dbReference>
<evidence type="ECO:0000259" key="5">
    <source>
        <dbReference type="Pfam" id="PF00881"/>
    </source>
</evidence>
<keyword evidence="3" id="KW-0560">Oxidoreductase</keyword>
<dbReference type="InterPro" id="IPR029479">
    <property type="entry name" value="Nitroreductase"/>
</dbReference>
<reference evidence="6 7" key="1">
    <citation type="submission" date="2017-09" db="EMBL/GenBank/DDBJ databases">
        <authorList>
            <person name="Ehlers B."/>
            <person name="Leendertz F.H."/>
        </authorList>
    </citation>
    <scope>NUCLEOTIDE SEQUENCE [LARGE SCALE GENOMIC DNA]</scope>
    <source>
        <strain evidence="6 7">USBA 140</strain>
    </source>
</reference>
<feature type="transmembrane region" description="Helical" evidence="4">
    <location>
        <begin position="276"/>
        <end position="299"/>
    </location>
</feature>
<dbReference type="PANTHER" id="PTHR23026">
    <property type="entry name" value="NADPH NITROREDUCTASE"/>
    <property type="match status" value="1"/>
</dbReference>
<protein>
    <submittedName>
        <fullName evidence="6">Nitroreductase</fullName>
    </submittedName>
</protein>
<sequence>MVENGSAAARPAARLQVPAAVRQVARKLVGPLRRNREAVSTLLWQWRETRRYLRWQHSPHRTRSRGQLRAAIIKGYHSFEKGMSLKEPRPAFGQPSLRYLMTMVDEYLARFGKDAFIQDPIRVIRSYAAFNTRLQAEVPGLMEKLAAWDQAGAQVDAGPGGTTLVTRESIQQPAAVDFLSFVQARHSIRNFTDEPVDVDLVRRAVRMAQESPSACNRQPGRVYSFFGRGPAQEALAFQPGNRGFGHLAGCTLAVAADVQSYVGPGERHQAFIDGGLFAMSLVYALHSLGLGTCMLAWCVDPAKDAEFRRFAGVPDNEEIIMFIAVGTLPETLHVADSPRLDLADVLHVCRTADTPAEAASGVAAQ</sequence>
<evidence type="ECO:0000256" key="1">
    <source>
        <dbReference type="ARBA" id="ARBA00022630"/>
    </source>
</evidence>
<keyword evidence="2" id="KW-0288">FMN</keyword>
<dbReference type="EMBL" id="OCNJ01000014">
    <property type="protein sequence ID" value="SOE00751.1"/>
    <property type="molecule type" value="Genomic_DNA"/>
</dbReference>
<keyword evidence="4" id="KW-1133">Transmembrane helix</keyword>
<keyword evidence="4" id="KW-0472">Membrane</keyword>
<dbReference type="GO" id="GO:0016491">
    <property type="term" value="F:oxidoreductase activity"/>
    <property type="evidence" value="ECO:0007669"/>
    <property type="project" value="UniProtKB-KW"/>
</dbReference>
<feature type="domain" description="Nitroreductase" evidence="5">
    <location>
        <begin position="237"/>
        <end position="326"/>
    </location>
</feature>
<evidence type="ECO:0000256" key="2">
    <source>
        <dbReference type="ARBA" id="ARBA00022643"/>
    </source>
</evidence>
<evidence type="ECO:0000313" key="6">
    <source>
        <dbReference type="EMBL" id="SOE00751.1"/>
    </source>
</evidence>
<dbReference type="Proteomes" id="UP000219621">
    <property type="component" value="Unassembled WGS sequence"/>
</dbReference>
<evidence type="ECO:0000313" key="7">
    <source>
        <dbReference type="Proteomes" id="UP000219621"/>
    </source>
</evidence>
<evidence type="ECO:0000256" key="4">
    <source>
        <dbReference type="SAM" id="Phobius"/>
    </source>
</evidence>
<dbReference type="InterPro" id="IPR050627">
    <property type="entry name" value="Nitroreductase/BluB"/>
</dbReference>
<accession>A0A286GZ38</accession>
<dbReference type="InterPro" id="IPR000415">
    <property type="entry name" value="Nitroreductase-like"/>
</dbReference>
<evidence type="ECO:0000256" key="3">
    <source>
        <dbReference type="ARBA" id="ARBA00023002"/>
    </source>
</evidence>
<dbReference type="PANTHER" id="PTHR23026:SF90">
    <property type="entry name" value="IODOTYROSINE DEIODINASE 1"/>
    <property type="match status" value="1"/>
</dbReference>
<proteinExistence type="predicted"/>
<organism evidence="6 7">
    <name type="scientific">Caenispirillum bisanense</name>
    <dbReference type="NCBI Taxonomy" id="414052"/>
    <lineage>
        <taxon>Bacteria</taxon>
        <taxon>Pseudomonadati</taxon>
        <taxon>Pseudomonadota</taxon>
        <taxon>Alphaproteobacteria</taxon>
        <taxon>Rhodospirillales</taxon>
        <taxon>Novispirillaceae</taxon>
        <taxon>Caenispirillum</taxon>
    </lineage>
</organism>
<dbReference type="Gene3D" id="3.40.109.10">
    <property type="entry name" value="NADH Oxidase"/>
    <property type="match status" value="1"/>
</dbReference>
<keyword evidence="4" id="KW-0812">Transmembrane</keyword>
<feature type="domain" description="Nitroreductase" evidence="5">
    <location>
        <begin position="183"/>
        <end position="225"/>
    </location>
</feature>
<name>A0A286GZ38_9PROT</name>